<reference evidence="1 2" key="1">
    <citation type="submission" date="2021-02" db="EMBL/GenBank/DDBJ databases">
        <title>De Novo genome assembly of isolated myxobacteria.</title>
        <authorList>
            <person name="Stevens D.C."/>
        </authorList>
    </citation>
    <scope>NUCLEOTIDE SEQUENCE [LARGE SCALE GENOMIC DNA]</scope>
    <source>
        <strain evidence="1 2">ATCC 29039</strain>
    </source>
</reference>
<protein>
    <recommendedName>
        <fullName evidence="3">HEAT repeat domain-containing protein</fullName>
    </recommendedName>
</protein>
<dbReference type="RefSeq" id="WP_207057704.1">
    <property type="nucleotide sequence ID" value="NZ_JAFIMU010000017.1"/>
</dbReference>
<dbReference type="Proteomes" id="UP000664052">
    <property type="component" value="Unassembled WGS sequence"/>
</dbReference>
<evidence type="ECO:0000313" key="2">
    <source>
        <dbReference type="Proteomes" id="UP000664052"/>
    </source>
</evidence>
<keyword evidence="2" id="KW-1185">Reference proteome</keyword>
<evidence type="ECO:0000313" key="1">
    <source>
        <dbReference type="EMBL" id="MBN8233169.1"/>
    </source>
</evidence>
<dbReference type="EMBL" id="JAFIMU010000017">
    <property type="protein sequence ID" value="MBN8233169.1"/>
    <property type="molecule type" value="Genomic_DNA"/>
</dbReference>
<gene>
    <name evidence="1" type="ORF">JYK02_37215</name>
</gene>
<evidence type="ECO:0008006" key="3">
    <source>
        <dbReference type="Google" id="ProtNLM"/>
    </source>
</evidence>
<comment type="caution">
    <text evidence="1">The sequence shown here is derived from an EMBL/GenBank/DDBJ whole genome shotgun (WGS) entry which is preliminary data.</text>
</comment>
<organism evidence="1 2">
    <name type="scientific">Corallococcus macrosporus</name>
    <dbReference type="NCBI Taxonomy" id="35"/>
    <lineage>
        <taxon>Bacteria</taxon>
        <taxon>Pseudomonadati</taxon>
        <taxon>Myxococcota</taxon>
        <taxon>Myxococcia</taxon>
        <taxon>Myxococcales</taxon>
        <taxon>Cystobacterineae</taxon>
        <taxon>Myxococcaceae</taxon>
        <taxon>Corallococcus</taxon>
    </lineage>
</organism>
<name>A0ABS3DPB7_9BACT</name>
<sequence>MSITHSVFLRTQRLPTAAQLNAALDKAKIALRLAPEWNTRDDSGFWPATFQGYDAGFEWRVEPIADAELTAKVRKRVAKQELVVSLVTRADLNQLASAVAVWGVLASITDGIAYADESGDFFEPEHALELAQEQVAQPPPKESPTARITYPRTLDERLAVTETRRTSHSLLLEGSQRHYRVFLDTKSIPSPSVFVITRRLENRAGDFSVLELEVNQRLIHFTPEGRVLDPEYVPDYASLARKLGDTESIGLALRSGGPVSAAALAAFMRDDSADVARRQLAIVTLGLMGGEASGALDALRGMKPHPALGADATRAIELIEAR</sequence>
<proteinExistence type="predicted"/>
<accession>A0ABS3DPB7</accession>